<accession>A0ABZ1B7P4</accession>
<evidence type="ECO:0000313" key="1">
    <source>
        <dbReference type="EMBL" id="WRL66838.1"/>
    </source>
</evidence>
<dbReference type="EMBL" id="CP141261">
    <property type="protein sequence ID" value="WRL66838.1"/>
    <property type="molecule type" value="Genomic_DNA"/>
</dbReference>
<gene>
    <name evidence="1" type="ORF">U6N30_03485</name>
</gene>
<dbReference type="Proteomes" id="UP001324287">
    <property type="component" value="Chromosome"/>
</dbReference>
<proteinExistence type="predicted"/>
<evidence type="ECO:0000313" key="2">
    <source>
        <dbReference type="Proteomes" id="UP001324287"/>
    </source>
</evidence>
<sequence length="129" mass="14079">MDLDEFGQRAESAYAVLTRVELDELIADLPADRPPPVQIVGQRAAEEVSSVFGDVTLTVATSPPRRVGTVFGDIRIDLRGLRTDADRIDLTLATMFGDIDVIVAEGWTPSCTAGRSSGTARSTWRRFRV</sequence>
<keyword evidence="2" id="KW-1185">Reference proteome</keyword>
<protein>
    <submittedName>
        <fullName evidence="1">Uncharacterized protein</fullName>
    </submittedName>
</protein>
<dbReference type="RefSeq" id="WP_324278149.1">
    <property type="nucleotide sequence ID" value="NZ_CP141261.1"/>
</dbReference>
<reference evidence="1 2" key="1">
    <citation type="submission" date="2023-12" db="EMBL/GenBank/DDBJ databases">
        <title>Blastococcus brunescens sp. nov., an actonobacterium isolated from sandstone collected in sahara desert.</title>
        <authorList>
            <person name="Gtari M."/>
            <person name="Ghodhbane F."/>
        </authorList>
    </citation>
    <scope>NUCLEOTIDE SEQUENCE [LARGE SCALE GENOMIC DNA]</scope>
    <source>
        <strain evidence="1 2">BMG 8361</strain>
    </source>
</reference>
<organism evidence="1 2">
    <name type="scientific">Blastococcus brunescens</name>
    <dbReference type="NCBI Taxonomy" id="1564165"/>
    <lineage>
        <taxon>Bacteria</taxon>
        <taxon>Bacillati</taxon>
        <taxon>Actinomycetota</taxon>
        <taxon>Actinomycetes</taxon>
        <taxon>Geodermatophilales</taxon>
        <taxon>Geodermatophilaceae</taxon>
        <taxon>Blastococcus</taxon>
    </lineage>
</organism>
<name>A0ABZ1B7P4_9ACTN</name>